<sequence>MRAAMRLLLLLQAASTLNVSVVPSYFRSPKERNFFRRYGKWQIDERRCDRFIRNRAYDKTCQRLDPKPNELLPLLVTGAPGSGTRAVFELVYAMCHKATRECRQYPEFNTTLDAAVVLQPHGSPKPPRGTPPIIFENPCCEVCHEGYGDMATVSSVHAVNEQTMGVPYPYTDERSGWWLKRQIVDKYGYANAFTPRFRRVVHLIRCPLANIQTLLKSTAPLMRFVEAFTAPKLEARCVAHACDADFASRLGWATAAYVAWVEHIDLVAHETLRIDAFDATHTWASRLEKAEMLCVLAFLNKNRKPHGCGDRRRKLADVELGKNRTRPLPLLTLKHLEEATWPSQIDGPATVQRLKAFCAKHGFEGPCAGISDYKAVHWDLDNDMIKEGPLPPKRVSEEPTKMTIEACLTSDACSPFTACPSKASRDCLRASVPFRTPLRRISCCFRCCTQHWLDTTRLGRNLDAAGAGMLQISESASVRYSKPNPDSGDFGLAPRTNVLAHPHMFAAVADVHVHPMTGCRVVDEKDFEASYTLLAALYHVDPNIALRSDASLMSFDLGNQYKCLKKLRASVSKQRRLVTDYFMPVRWAPESPLQHYLALGLANNVKESANANTRERVIGVRGPSLWQAALEHPAYDQLPTDDRLLLCCCMNIDEKHPLRLEHYLILNKHPEFACAAREKKHLGEPITDPREHAIENDINLMLNGRYGTLTSMLGNFDAHLPVLMRGSRFVFSPNGVGEQCYREYEALVAGTYPLVDATANRHRNAILDLLPVVRVEDWSTVTPSFLRAKGRELDGKDYDVSILYLPYWYDLLLTALELA</sequence>
<feature type="chain" id="PRO_5035216009" description="Protein-tyrosine sulfotransferase" evidence="1">
    <location>
        <begin position="17"/>
        <end position="819"/>
    </location>
</feature>
<dbReference type="EMBL" id="CAKKNE010000003">
    <property type="protein sequence ID" value="CAH0372191.1"/>
    <property type="molecule type" value="Genomic_DNA"/>
</dbReference>
<dbReference type="OrthoDB" id="45254at2759"/>
<evidence type="ECO:0000313" key="3">
    <source>
        <dbReference type="Proteomes" id="UP000789595"/>
    </source>
</evidence>
<comment type="caution">
    <text evidence="2">The sequence shown here is derived from an EMBL/GenBank/DDBJ whole genome shotgun (WGS) entry which is preliminary data.</text>
</comment>
<name>A0A8J2X2W6_9STRA</name>
<proteinExistence type="predicted"/>
<keyword evidence="1" id="KW-0732">Signal</keyword>
<keyword evidence="3" id="KW-1185">Reference proteome</keyword>
<evidence type="ECO:0008006" key="4">
    <source>
        <dbReference type="Google" id="ProtNLM"/>
    </source>
</evidence>
<protein>
    <recommendedName>
        <fullName evidence="4">Protein-tyrosine sulfotransferase</fullName>
    </recommendedName>
</protein>
<organism evidence="2 3">
    <name type="scientific">Pelagomonas calceolata</name>
    <dbReference type="NCBI Taxonomy" id="35677"/>
    <lineage>
        <taxon>Eukaryota</taxon>
        <taxon>Sar</taxon>
        <taxon>Stramenopiles</taxon>
        <taxon>Ochrophyta</taxon>
        <taxon>Pelagophyceae</taxon>
        <taxon>Pelagomonadales</taxon>
        <taxon>Pelagomonadaceae</taxon>
        <taxon>Pelagomonas</taxon>
    </lineage>
</organism>
<feature type="signal peptide" evidence="1">
    <location>
        <begin position="1"/>
        <end position="16"/>
    </location>
</feature>
<evidence type="ECO:0000313" key="2">
    <source>
        <dbReference type="EMBL" id="CAH0372191.1"/>
    </source>
</evidence>
<dbReference type="AlphaFoldDB" id="A0A8J2X2W6"/>
<gene>
    <name evidence="2" type="ORF">PECAL_3P21720</name>
</gene>
<dbReference type="Proteomes" id="UP000789595">
    <property type="component" value="Unassembled WGS sequence"/>
</dbReference>
<accession>A0A8J2X2W6</accession>
<evidence type="ECO:0000256" key="1">
    <source>
        <dbReference type="SAM" id="SignalP"/>
    </source>
</evidence>
<reference evidence="2" key="1">
    <citation type="submission" date="2021-11" db="EMBL/GenBank/DDBJ databases">
        <authorList>
            <consortium name="Genoscope - CEA"/>
            <person name="William W."/>
        </authorList>
    </citation>
    <scope>NUCLEOTIDE SEQUENCE</scope>
</reference>